<keyword evidence="7 10" id="KW-0449">Lipoprotein</keyword>
<dbReference type="AlphaFoldDB" id="A0A1J5S8B3"/>
<dbReference type="GO" id="GO:0051301">
    <property type="term" value="P:cell division"/>
    <property type="evidence" value="ECO:0007669"/>
    <property type="project" value="UniProtKB-KW"/>
</dbReference>
<evidence type="ECO:0000256" key="4">
    <source>
        <dbReference type="ARBA" id="ARBA00023136"/>
    </source>
</evidence>
<dbReference type="CDD" id="cd07185">
    <property type="entry name" value="OmpA_C-like"/>
    <property type="match status" value="1"/>
</dbReference>
<dbReference type="PROSITE" id="PS51257">
    <property type="entry name" value="PROKAR_LIPOPROTEIN"/>
    <property type="match status" value="1"/>
</dbReference>
<comment type="caution">
    <text evidence="10">The sequence shown here is derived from an EMBL/GenBank/DDBJ whole genome shotgun (WGS) entry which is preliminary data.</text>
</comment>
<organism evidence="10">
    <name type="scientific">mine drainage metagenome</name>
    <dbReference type="NCBI Taxonomy" id="410659"/>
    <lineage>
        <taxon>unclassified sequences</taxon>
        <taxon>metagenomes</taxon>
        <taxon>ecological metagenomes</taxon>
    </lineage>
</organism>
<reference evidence="10" key="1">
    <citation type="submission" date="2016-10" db="EMBL/GenBank/DDBJ databases">
        <title>Sequence of Gallionella enrichment culture.</title>
        <authorList>
            <person name="Poehlein A."/>
            <person name="Muehling M."/>
            <person name="Daniel R."/>
        </authorList>
    </citation>
    <scope>NUCLEOTIDE SEQUENCE</scope>
</reference>
<feature type="domain" description="OmpA-like" evidence="9">
    <location>
        <begin position="54"/>
        <end position="170"/>
    </location>
</feature>
<accession>A0A1J5S8B3</accession>
<dbReference type="PANTHER" id="PTHR30329:SF21">
    <property type="entry name" value="LIPOPROTEIN YIAD-RELATED"/>
    <property type="match status" value="1"/>
</dbReference>
<dbReference type="GO" id="GO:0009279">
    <property type="term" value="C:cell outer membrane"/>
    <property type="evidence" value="ECO:0007669"/>
    <property type="project" value="UniProtKB-SubCell"/>
</dbReference>
<dbReference type="InterPro" id="IPR006664">
    <property type="entry name" value="OMP_bac"/>
</dbReference>
<dbReference type="PRINTS" id="PR01021">
    <property type="entry name" value="OMPADOMAIN"/>
</dbReference>
<evidence type="ECO:0000256" key="3">
    <source>
        <dbReference type="ARBA" id="ARBA00022729"/>
    </source>
</evidence>
<dbReference type="InterPro" id="IPR039001">
    <property type="entry name" value="Pal"/>
</dbReference>
<keyword evidence="2" id="KW-0132">Cell division</keyword>
<gene>
    <name evidence="10" type="ORF">GALL_136690</name>
</gene>
<keyword evidence="3" id="KW-0732">Signal</keyword>
<dbReference type="EMBL" id="MLJW01000059">
    <property type="protein sequence ID" value="OIR04187.1"/>
    <property type="molecule type" value="Genomic_DNA"/>
</dbReference>
<dbReference type="NCBIfam" id="TIGR02802">
    <property type="entry name" value="Pal_lipo"/>
    <property type="match status" value="1"/>
</dbReference>
<proteinExistence type="inferred from homology"/>
<keyword evidence="6" id="KW-0998">Cell outer membrane</keyword>
<dbReference type="Gene3D" id="3.30.1330.60">
    <property type="entry name" value="OmpA-like domain"/>
    <property type="match status" value="1"/>
</dbReference>
<keyword evidence="5" id="KW-0564">Palmitate</keyword>
<dbReference type="Pfam" id="PF00691">
    <property type="entry name" value="OmpA"/>
    <property type="match status" value="1"/>
</dbReference>
<evidence type="ECO:0000256" key="1">
    <source>
        <dbReference type="ARBA" id="ARBA00004442"/>
    </source>
</evidence>
<dbReference type="PANTHER" id="PTHR30329">
    <property type="entry name" value="STATOR ELEMENT OF FLAGELLAR MOTOR COMPLEX"/>
    <property type="match status" value="1"/>
</dbReference>
<evidence type="ECO:0000313" key="10">
    <source>
        <dbReference type="EMBL" id="OIR04187.1"/>
    </source>
</evidence>
<name>A0A1J5S8B3_9ZZZZ</name>
<dbReference type="PROSITE" id="PS51123">
    <property type="entry name" value="OMPA_2"/>
    <property type="match status" value="1"/>
</dbReference>
<dbReference type="InterPro" id="IPR050330">
    <property type="entry name" value="Bact_OuterMem_StrucFunc"/>
</dbReference>
<keyword evidence="8" id="KW-0131">Cell cycle</keyword>
<dbReference type="InterPro" id="IPR014169">
    <property type="entry name" value="Pal_lipo_C"/>
</dbReference>
<evidence type="ECO:0000256" key="7">
    <source>
        <dbReference type="ARBA" id="ARBA00023288"/>
    </source>
</evidence>
<sequence>MKKIAFVLASLLVAACSSTHKADTAAAPQAAPQTTASPATASATPAELAASKLASELQGLQKESVYFDFDKYAVKPEYQDAIQKQASFIKEHKNDVVTLEGNADERGSEKYNLALGNRRAIAVLKSLERLGVPASQIRTVSLGKDHPRLACHEEKCWKENRRVDFAHKLN</sequence>
<evidence type="ECO:0000259" key="9">
    <source>
        <dbReference type="PROSITE" id="PS51123"/>
    </source>
</evidence>
<evidence type="ECO:0000256" key="5">
    <source>
        <dbReference type="ARBA" id="ARBA00023139"/>
    </source>
</evidence>
<evidence type="ECO:0000256" key="6">
    <source>
        <dbReference type="ARBA" id="ARBA00023237"/>
    </source>
</evidence>
<dbReference type="InterPro" id="IPR006665">
    <property type="entry name" value="OmpA-like"/>
</dbReference>
<evidence type="ECO:0000256" key="2">
    <source>
        <dbReference type="ARBA" id="ARBA00022618"/>
    </source>
</evidence>
<dbReference type="InterPro" id="IPR036737">
    <property type="entry name" value="OmpA-like_sf"/>
</dbReference>
<protein>
    <submittedName>
        <fullName evidence="10">Outer membrane lipoprotein Omp16</fullName>
    </submittedName>
</protein>
<dbReference type="HAMAP" id="MF_02204">
    <property type="entry name" value="Pal"/>
    <property type="match status" value="1"/>
</dbReference>
<dbReference type="SUPFAM" id="SSF103088">
    <property type="entry name" value="OmpA-like"/>
    <property type="match status" value="1"/>
</dbReference>
<keyword evidence="4" id="KW-0472">Membrane</keyword>
<comment type="subcellular location">
    <subcellularLocation>
        <location evidence="1">Cell outer membrane</location>
    </subcellularLocation>
</comment>
<evidence type="ECO:0000256" key="8">
    <source>
        <dbReference type="ARBA" id="ARBA00023306"/>
    </source>
</evidence>